<evidence type="ECO:0000313" key="10">
    <source>
        <dbReference type="Proteomes" id="UP000219435"/>
    </source>
</evidence>
<proteinExistence type="inferred from homology"/>
<feature type="domain" description="RNA polymerase sigma-70 region 2" evidence="6">
    <location>
        <begin position="18"/>
        <end position="83"/>
    </location>
</feature>
<evidence type="ECO:0000259" key="8">
    <source>
        <dbReference type="Pfam" id="PF12680"/>
    </source>
</evidence>
<feature type="domain" description="RNA polymerase sigma factor 70 region 4 type 2" evidence="7">
    <location>
        <begin position="138"/>
        <end position="190"/>
    </location>
</feature>
<dbReference type="GO" id="GO:0003677">
    <property type="term" value="F:DNA binding"/>
    <property type="evidence" value="ECO:0007669"/>
    <property type="project" value="InterPro"/>
</dbReference>
<dbReference type="InterPro" id="IPR039425">
    <property type="entry name" value="RNA_pol_sigma-70-like"/>
</dbReference>
<dbReference type="AlphaFoldDB" id="A0A285V101"/>
<dbReference type="InterPro" id="IPR014305">
    <property type="entry name" value="RNA_pol_sigma-G_actinobac"/>
</dbReference>
<evidence type="ECO:0000256" key="5">
    <source>
        <dbReference type="ARBA" id="ARBA00023163"/>
    </source>
</evidence>
<dbReference type="PANTHER" id="PTHR43133:SF65">
    <property type="entry name" value="ECF RNA POLYMERASE SIGMA FACTOR SIGG"/>
    <property type="match status" value="1"/>
</dbReference>
<dbReference type="NCBIfam" id="TIGR02960">
    <property type="entry name" value="SigX5"/>
    <property type="match status" value="1"/>
</dbReference>
<dbReference type="SUPFAM" id="SSF88946">
    <property type="entry name" value="Sigma2 domain of RNA polymerase sigma factors"/>
    <property type="match status" value="1"/>
</dbReference>
<dbReference type="PANTHER" id="PTHR43133">
    <property type="entry name" value="RNA POLYMERASE ECF-TYPE SIGMA FACTO"/>
    <property type="match status" value="1"/>
</dbReference>
<name>A0A285V101_9ACTN</name>
<dbReference type="Gene3D" id="3.10.450.50">
    <property type="match status" value="1"/>
</dbReference>
<comment type="similarity">
    <text evidence="1">Belongs to the sigma-70 factor family. ECF subfamily.</text>
</comment>
<evidence type="ECO:0000259" key="6">
    <source>
        <dbReference type="Pfam" id="PF04542"/>
    </source>
</evidence>
<dbReference type="InterPro" id="IPR013249">
    <property type="entry name" value="RNA_pol_sigma70_r4_t2"/>
</dbReference>
<dbReference type="InterPro" id="IPR014284">
    <property type="entry name" value="RNA_pol_sigma-70_dom"/>
</dbReference>
<dbReference type="OrthoDB" id="7376212at2"/>
<keyword evidence="3" id="KW-0805">Transcription regulation</keyword>
<keyword evidence="4" id="KW-0731">Sigma factor</keyword>
<dbReference type="GO" id="GO:0006352">
    <property type="term" value="P:DNA-templated transcription initiation"/>
    <property type="evidence" value="ECO:0007669"/>
    <property type="project" value="InterPro"/>
</dbReference>
<gene>
    <name evidence="9" type="ORF">SAMN05660748_0106</name>
</gene>
<feature type="domain" description="SnoaL-like" evidence="8">
    <location>
        <begin position="211"/>
        <end position="305"/>
    </location>
</feature>
<dbReference type="RefSeq" id="WP_097193103.1">
    <property type="nucleotide sequence ID" value="NZ_OBQI01000001.1"/>
</dbReference>
<dbReference type="InterPro" id="IPR007627">
    <property type="entry name" value="RNA_pol_sigma70_r2"/>
</dbReference>
<dbReference type="Pfam" id="PF04542">
    <property type="entry name" value="Sigma70_r2"/>
    <property type="match status" value="1"/>
</dbReference>
<dbReference type="InterPro" id="IPR037401">
    <property type="entry name" value="SnoaL-like"/>
</dbReference>
<evidence type="ECO:0000259" key="7">
    <source>
        <dbReference type="Pfam" id="PF08281"/>
    </source>
</evidence>
<keyword evidence="5" id="KW-0804">Transcription</keyword>
<protein>
    <submittedName>
        <fullName evidence="9">RNA polymerase sigma-70 factor, ECF subfamily</fullName>
    </submittedName>
</protein>
<dbReference type="GO" id="GO:0016987">
    <property type="term" value="F:sigma factor activity"/>
    <property type="evidence" value="ECO:0007669"/>
    <property type="project" value="UniProtKB-KW"/>
</dbReference>
<sequence>MTSVALGPTDQLDPRLLEHRRELTGYCYRMLGSSFDAEDAVQETMVRAWRGLADFEGRSALRSWLYRIATNVCLDQLNGRQRRALPMDLAGNPYPPVEASLAGRRPMTAWVEPVLDRQVIAEDGDPAEQAVARESIRLAFVAALQHLPPRQRAVLILREVLRWKAEEVATLLDTTVASVNSALQRARATLADLDGRPAPRTLDDEDRELLARYLDAFERYDIEAFVKLLHEDATQHMPPFEMWLRGARDIGTWMQGPGAECAGSRVFLTSANGTPALAQYRPRAGGGHEPWGLHVLEIEGGKVAHISSFLDLGTGLFVKLGLPAGFD</sequence>
<organism evidence="9 10">
    <name type="scientific">Blastococcus aggregatus</name>
    <dbReference type="NCBI Taxonomy" id="38502"/>
    <lineage>
        <taxon>Bacteria</taxon>
        <taxon>Bacillati</taxon>
        <taxon>Actinomycetota</taxon>
        <taxon>Actinomycetes</taxon>
        <taxon>Geodermatophilales</taxon>
        <taxon>Geodermatophilaceae</taxon>
        <taxon>Blastococcus</taxon>
    </lineage>
</organism>
<dbReference type="Pfam" id="PF12680">
    <property type="entry name" value="SnoaL_2"/>
    <property type="match status" value="1"/>
</dbReference>
<evidence type="ECO:0000256" key="4">
    <source>
        <dbReference type="ARBA" id="ARBA00023082"/>
    </source>
</evidence>
<dbReference type="CDD" id="cd06171">
    <property type="entry name" value="Sigma70_r4"/>
    <property type="match status" value="1"/>
</dbReference>
<reference evidence="10" key="1">
    <citation type="submission" date="2017-08" db="EMBL/GenBank/DDBJ databases">
        <authorList>
            <person name="Varghese N."/>
            <person name="Submissions S."/>
        </authorList>
    </citation>
    <scope>NUCLEOTIDE SEQUENCE [LARGE SCALE GENOMIC DNA]</scope>
    <source>
        <strain evidence="10">DSM 4725</strain>
    </source>
</reference>
<comment type="subunit">
    <text evidence="2">Interacts transiently with the RNA polymerase catalytic core formed by RpoA, RpoB, RpoC and RpoZ (2 alpha, 1 beta, 1 beta' and 1 omega subunit) to form the RNA polymerase holoenzyme that can initiate transcription.</text>
</comment>
<dbReference type="InterPro" id="IPR032710">
    <property type="entry name" value="NTF2-like_dom_sf"/>
</dbReference>
<evidence type="ECO:0000256" key="2">
    <source>
        <dbReference type="ARBA" id="ARBA00011344"/>
    </source>
</evidence>
<accession>A0A285V101</accession>
<dbReference type="SUPFAM" id="SSF88659">
    <property type="entry name" value="Sigma3 and sigma4 domains of RNA polymerase sigma factors"/>
    <property type="match status" value="1"/>
</dbReference>
<dbReference type="InterPro" id="IPR013325">
    <property type="entry name" value="RNA_pol_sigma_r2"/>
</dbReference>
<evidence type="ECO:0000256" key="1">
    <source>
        <dbReference type="ARBA" id="ARBA00010641"/>
    </source>
</evidence>
<evidence type="ECO:0000313" key="9">
    <source>
        <dbReference type="EMBL" id="SOC46211.1"/>
    </source>
</evidence>
<dbReference type="SUPFAM" id="SSF54427">
    <property type="entry name" value="NTF2-like"/>
    <property type="match status" value="1"/>
</dbReference>
<keyword evidence="10" id="KW-1185">Reference proteome</keyword>
<dbReference type="Gene3D" id="1.10.1740.10">
    <property type="match status" value="1"/>
</dbReference>
<dbReference type="InterPro" id="IPR036388">
    <property type="entry name" value="WH-like_DNA-bd_sf"/>
</dbReference>
<dbReference type="NCBIfam" id="TIGR02937">
    <property type="entry name" value="sigma70-ECF"/>
    <property type="match status" value="1"/>
</dbReference>
<evidence type="ECO:0000256" key="3">
    <source>
        <dbReference type="ARBA" id="ARBA00023015"/>
    </source>
</evidence>
<dbReference type="InterPro" id="IPR013324">
    <property type="entry name" value="RNA_pol_sigma_r3/r4-like"/>
</dbReference>
<dbReference type="Pfam" id="PF08281">
    <property type="entry name" value="Sigma70_r4_2"/>
    <property type="match status" value="1"/>
</dbReference>
<dbReference type="Gene3D" id="1.10.10.10">
    <property type="entry name" value="Winged helix-like DNA-binding domain superfamily/Winged helix DNA-binding domain"/>
    <property type="match status" value="1"/>
</dbReference>
<dbReference type="Proteomes" id="UP000219435">
    <property type="component" value="Unassembled WGS sequence"/>
</dbReference>
<dbReference type="NCBIfam" id="NF006089">
    <property type="entry name" value="PRK08241.1"/>
    <property type="match status" value="1"/>
</dbReference>
<dbReference type="EMBL" id="OBQI01000001">
    <property type="protein sequence ID" value="SOC46211.1"/>
    <property type="molecule type" value="Genomic_DNA"/>
</dbReference>